<dbReference type="Proteomes" id="UP000828236">
    <property type="component" value="Unassembled WGS sequence"/>
</dbReference>
<accession>A0A9D4P253</accession>
<reference evidence="2" key="1">
    <citation type="submission" date="2020-06" db="EMBL/GenBank/DDBJ databases">
        <authorList>
            <person name="Ji K."/>
            <person name="Li J."/>
        </authorList>
    </citation>
    <scope>NUCLEOTIDE SEQUENCE</scope>
    <source>
        <strain evidence="2">JKM2019</strain>
        <tissue evidence="2">Whole body</tissue>
    </source>
</reference>
<dbReference type="PANTHER" id="PTHR46421">
    <property type="entry name" value="PROGRAMMED CELL DEATH PROTEIN 2-LIKE"/>
    <property type="match status" value="1"/>
</dbReference>
<proteinExistence type="predicted"/>
<name>A0A9D4P253_DERFA</name>
<dbReference type="AlphaFoldDB" id="A0A9D4P253"/>
<comment type="caution">
    <text evidence="2">The sequence shown here is derived from an EMBL/GenBank/DDBJ whole genome shotgun (WGS) entry which is preliminary data.</text>
</comment>
<organism evidence="2">
    <name type="scientific">Dermatophagoides farinae</name>
    <name type="common">American house dust mite</name>
    <dbReference type="NCBI Taxonomy" id="6954"/>
    <lineage>
        <taxon>Eukaryota</taxon>
        <taxon>Metazoa</taxon>
        <taxon>Ecdysozoa</taxon>
        <taxon>Arthropoda</taxon>
        <taxon>Chelicerata</taxon>
        <taxon>Arachnida</taxon>
        <taxon>Acari</taxon>
        <taxon>Acariformes</taxon>
        <taxon>Sarcoptiformes</taxon>
        <taxon>Astigmata</taxon>
        <taxon>Psoroptidia</taxon>
        <taxon>Analgoidea</taxon>
        <taxon>Pyroglyphidae</taxon>
        <taxon>Dermatophagoidinae</taxon>
        <taxon>Dermatophagoides</taxon>
    </lineage>
</organism>
<dbReference type="OrthoDB" id="366284at2759"/>
<dbReference type="Pfam" id="PF04194">
    <property type="entry name" value="PDCD2_C"/>
    <property type="match status" value="1"/>
</dbReference>
<reference evidence="2" key="2">
    <citation type="journal article" date="2021" name="World Allergy Organ. J.">
        <title>Chromosome-level assembly of Dermatophagoides farinae genome and transcriptome reveals two novel allergens Der f 37 and Der f 39.</title>
        <authorList>
            <person name="Chen J."/>
            <person name="Cai Z."/>
            <person name="Fan D."/>
            <person name="Hu J."/>
            <person name="Hou Y."/>
            <person name="He Y."/>
            <person name="Zhang Z."/>
            <person name="Zhao Z."/>
            <person name="Gao P."/>
            <person name="Hu W."/>
            <person name="Sun J."/>
            <person name="Li J."/>
            <person name="Ji K."/>
        </authorList>
    </citation>
    <scope>NUCLEOTIDE SEQUENCE</scope>
    <source>
        <strain evidence="2">JKM2019</strain>
    </source>
</reference>
<dbReference type="GO" id="GO:0005737">
    <property type="term" value="C:cytoplasm"/>
    <property type="evidence" value="ECO:0007669"/>
    <property type="project" value="InterPro"/>
</dbReference>
<dbReference type="PANTHER" id="PTHR46421:SF1">
    <property type="entry name" value="PROGRAMMED CELL DEATH PROTEIN 2-LIKE"/>
    <property type="match status" value="1"/>
</dbReference>
<gene>
    <name evidence="2" type="ORF">HUG17_5679</name>
</gene>
<dbReference type="InterPro" id="IPR052815">
    <property type="entry name" value="PDCD2-like_regulator"/>
</dbReference>
<dbReference type="EMBL" id="SDOV01000004">
    <property type="protein sequence ID" value="KAH7642632.1"/>
    <property type="molecule type" value="Genomic_DNA"/>
</dbReference>
<feature type="domain" description="Programmed cell death protein 2 C-terminal" evidence="1">
    <location>
        <begin position="204"/>
        <end position="310"/>
    </location>
</feature>
<protein>
    <submittedName>
        <fullName evidence="2">Programmed cell death 2-like protein</fullName>
    </submittedName>
</protein>
<evidence type="ECO:0000313" key="2">
    <source>
        <dbReference type="EMBL" id="KAH7642632.1"/>
    </source>
</evidence>
<sequence length="332" mass="39260">MAFLGILDEKIKIIDQHEQCSWMDNKIGGQPIFSPDFDVTKLMENDRFQCTECSNHMVFILQIYCPIDDSNDDRILYFFSCVNKNCSNKQCRLFRIVTKEKQTMKKMETKLFDDDWGDDGQSLINDSTLTESSSESIITKKYDFEKYSHFIPHYISVIDEPSNESIDKEKYEKIAKQIVIVEENNSITEEYEKHYPEAFKNDKDNYRFYKQLRKCPEQIMRYEWSGKPLKPSNKANIETSEPCKNCGSTRVFEVQLMPSLINILWNNKKKTIENDDDTSLDFETILFYTCGRNCNRTDNIHEEQVFVFKENCPTLNEQSFEFIPEQKNQKTK</sequence>
<dbReference type="InterPro" id="IPR007320">
    <property type="entry name" value="PDCD2_C"/>
</dbReference>
<evidence type="ECO:0000259" key="1">
    <source>
        <dbReference type="Pfam" id="PF04194"/>
    </source>
</evidence>